<keyword evidence="1" id="KW-1133">Transmembrane helix</keyword>
<organism evidence="2 3">
    <name type="scientific">Eiseniibacteriota bacterium</name>
    <dbReference type="NCBI Taxonomy" id="2212470"/>
    <lineage>
        <taxon>Bacteria</taxon>
        <taxon>Candidatus Eiseniibacteriota</taxon>
    </lineage>
</organism>
<keyword evidence="1" id="KW-0812">Transmembrane</keyword>
<dbReference type="EMBL" id="JAHJDP010000022">
    <property type="protein sequence ID" value="MBU2689983.1"/>
    <property type="molecule type" value="Genomic_DNA"/>
</dbReference>
<evidence type="ECO:0000313" key="2">
    <source>
        <dbReference type="EMBL" id="MBU2689983.1"/>
    </source>
</evidence>
<reference evidence="2" key="1">
    <citation type="submission" date="2021-05" db="EMBL/GenBank/DDBJ databases">
        <title>Energy efficiency and biological interactions define the core microbiome of deep oligotrophic groundwater.</title>
        <authorList>
            <person name="Mehrshad M."/>
            <person name="Lopez-Fernandez M."/>
            <person name="Bell E."/>
            <person name="Bernier-Latmani R."/>
            <person name="Bertilsson S."/>
            <person name="Dopson M."/>
        </authorList>
    </citation>
    <scope>NUCLEOTIDE SEQUENCE</scope>
    <source>
        <strain evidence="2">Modern_marine.mb.64</strain>
    </source>
</reference>
<feature type="transmembrane region" description="Helical" evidence="1">
    <location>
        <begin position="135"/>
        <end position="159"/>
    </location>
</feature>
<feature type="transmembrane region" description="Helical" evidence="1">
    <location>
        <begin position="6"/>
        <end position="24"/>
    </location>
</feature>
<dbReference type="Proteomes" id="UP000777784">
    <property type="component" value="Unassembled WGS sequence"/>
</dbReference>
<comment type="caution">
    <text evidence="2">The sequence shown here is derived from an EMBL/GenBank/DDBJ whole genome shotgun (WGS) entry which is preliminary data.</text>
</comment>
<gene>
    <name evidence="2" type="ORF">KJ970_03585</name>
</gene>
<name>A0A948RUU9_UNCEI</name>
<feature type="transmembrane region" description="Helical" evidence="1">
    <location>
        <begin position="171"/>
        <end position="190"/>
    </location>
</feature>
<proteinExistence type="predicted"/>
<protein>
    <submittedName>
        <fullName evidence="2">Uncharacterized protein</fullName>
    </submittedName>
</protein>
<feature type="transmembrane region" description="Helical" evidence="1">
    <location>
        <begin position="36"/>
        <end position="54"/>
    </location>
</feature>
<feature type="transmembrane region" description="Helical" evidence="1">
    <location>
        <begin position="66"/>
        <end position="86"/>
    </location>
</feature>
<accession>A0A948RUU9</accession>
<dbReference type="AlphaFoldDB" id="A0A948RUU9"/>
<keyword evidence="1" id="KW-0472">Membrane</keyword>
<evidence type="ECO:0000313" key="3">
    <source>
        <dbReference type="Proteomes" id="UP000777784"/>
    </source>
</evidence>
<evidence type="ECO:0000256" key="1">
    <source>
        <dbReference type="SAM" id="Phobius"/>
    </source>
</evidence>
<sequence length="220" mass="24090">MTSGDLIGTWIGAILTLFIFSFLYKDNPFFRFAESLFAGISLGYYIGIVSVQTLKPNLVIPLFTDFTGNWHLVIPLLLGIALYTRYIGKIAWIARIPLSVYVGYYVGINMVQKLQGEVVPQIGSTMMQLIPGNGVGVTAALNNVVIFAGVLSVLIYFFFSMEHKGLVGGVSRLGIWFLMLGFGAAFGYTVMGRISLLIGRIYYLWSDWILGTIATLGGGS</sequence>